<organism evidence="7 8">
    <name type="scientific">Currant latent virus</name>
    <dbReference type="NCBI Taxonomy" id="1476584"/>
    <lineage>
        <taxon>Viruses</taxon>
        <taxon>Riboviria</taxon>
        <taxon>Orthornavirae</taxon>
        <taxon>Pisuviricota</taxon>
        <taxon>Pisoniviricetes</taxon>
        <taxon>Picornavirales</taxon>
        <taxon>Secoviridae</taxon>
        <taxon>Cheravirus</taxon>
        <taxon>Cheravirus ribis</taxon>
    </lineage>
</organism>
<feature type="compositionally biased region" description="Polar residues" evidence="3">
    <location>
        <begin position="345"/>
        <end position="362"/>
    </location>
</feature>
<evidence type="ECO:0000256" key="1">
    <source>
        <dbReference type="ARBA" id="ARBA00004328"/>
    </source>
</evidence>
<dbReference type="Gene3D" id="2.60.120.20">
    <property type="match status" value="1"/>
</dbReference>
<dbReference type="EMBL" id="KT692953">
    <property type="protein sequence ID" value="ALT45951.1"/>
    <property type="molecule type" value="Genomic_RNA"/>
</dbReference>
<dbReference type="InterPro" id="IPR056477">
    <property type="entry name" value="Vp25_capsid"/>
</dbReference>
<dbReference type="KEGG" id="vg:26646423"/>
<keyword evidence="8" id="KW-1185">Reference proteome</keyword>
<dbReference type="Pfam" id="PF23369">
    <property type="entry name" value="Vp25_capsid"/>
    <property type="match status" value="1"/>
</dbReference>
<name>A0A0U2SLQ4_9SECO</name>
<dbReference type="InterPro" id="IPR056449">
    <property type="entry name" value="Vp20_capsid"/>
</dbReference>
<evidence type="ECO:0000259" key="6">
    <source>
        <dbReference type="Pfam" id="PF23371"/>
    </source>
</evidence>
<dbReference type="RefSeq" id="YP_009220370.1">
    <property type="nucleotide sequence ID" value="NC_029036.1"/>
</dbReference>
<protein>
    <submittedName>
        <fullName evidence="7">Polyprotein</fullName>
    </submittedName>
</protein>
<dbReference type="SUPFAM" id="SSF88633">
    <property type="entry name" value="Positive stranded ssRNA viruses"/>
    <property type="match status" value="1"/>
</dbReference>
<evidence type="ECO:0000313" key="8">
    <source>
        <dbReference type="Proteomes" id="UP000218447"/>
    </source>
</evidence>
<evidence type="ECO:0000259" key="4">
    <source>
        <dbReference type="Pfam" id="PF23369"/>
    </source>
</evidence>
<accession>A0A0U2SLQ4</accession>
<evidence type="ECO:0000256" key="2">
    <source>
        <dbReference type="ARBA" id="ARBA00022844"/>
    </source>
</evidence>
<dbReference type="Proteomes" id="UP000218447">
    <property type="component" value="Genome"/>
</dbReference>
<evidence type="ECO:0000313" key="7">
    <source>
        <dbReference type="EMBL" id="ALT45951.1"/>
    </source>
</evidence>
<comment type="subcellular location">
    <subcellularLocation>
        <location evidence="1">Virion</location>
    </subcellularLocation>
</comment>
<dbReference type="GO" id="GO:0044423">
    <property type="term" value="C:virion component"/>
    <property type="evidence" value="ECO:0007669"/>
    <property type="project" value="UniProtKB-KW"/>
</dbReference>
<evidence type="ECO:0000256" key="3">
    <source>
        <dbReference type="SAM" id="MobiDB-lite"/>
    </source>
</evidence>
<proteinExistence type="predicted"/>
<feature type="domain" description="Capsid protein Vp24" evidence="6">
    <location>
        <begin position="768"/>
        <end position="954"/>
    </location>
</feature>
<reference evidence="7 8" key="1">
    <citation type="journal article" date="2015" name="Arch. Virol.">
        <title>Complete genome sequence of currant latent virus (genus Cheravirus, family Secoviridae).</title>
        <authorList>
            <person name="Petrzik K."/>
            <person name="Koloniuk I."/>
            <person name="Pribylova J."/>
            <person name="Spak J."/>
        </authorList>
    </citation>
    <scope>NUCLEOTIDE SEQUENCE [LARGE SCALE GENOMIC DNA]</scope>
</reference>
<dbReference type="OrthoDB" id="1169at10239"/>
<evidence type="ECO:0000259" key="5">
    <source>
        <dbReference type="Pfam" id="PF23370"/>
    </source>
</evidence>
<dbReference type="GeneID" id="26646423"/>
<keyword evidence="2" id="KW-0946">Virion</keyword>
<feature type="domain" description="Capsid protein Vp20" evidence="5">
    <location>
        <begin position="594"/>
        <end position="760"/>
    </location>
</feature>
<feature type="region of interest" description="Disordered" evidence="3">
    <location>
        <begin position="345"/>
        <end position="365"/>
    </location>
</feature>
<sequence>MSGETSRNQLEASEVPDQLRVQTPAQMLATLRKESAKRKAAAAKAAMPYSDDLFVGSELTYLDKHDVFSPGLSSLRRFFSSPAPEESVVVTHPMSVQSQVVRYQRPRTNQDPYVATYTPLPHIGEEQARKLMEKGFSNSSNVALDISLQSHVPQGTPLMAMCAVMDSRTEDPNEALQVAGYFDLGRDRCELITLPLVNFPLNKEDFDDYLRGLYLCTLFHNVRGFQDNTALCSYSAVGFDQHRQTPRCIRSRVRTSWEEILARNNKSDRTRVISGQNLLNIVEKDSNEAIPDLMKHSFRCIPPSRGFPQTTLLTSEGDLKRPSILARSISTRFTIPLNMSYTGRESFSRGRNSVGASTSCSRQDPDLLEGQGPDLDFSQIVFPTVVEKNFLNPKYEVTTTLKELYGDSFETLEVSTPHSYGGEKLKGKVFYSNHLTFQRDDLVAGKILASFNLSEVFSSPNLGSLLFSEIMSGFATLRVTVKVLLNKYTAFALKILYDELGQVNVNETDFNKISVLPGAIFSSQEEQFSFDFELFTPGVAINFKANEGFGRIDLAALSSCNLTEHMPDSFGCTFNFSVVDISTTFYNLGESNLLEVPNFPVHLTNETQGMMVSATPIVKVFHLNLYKEGSFFNKFQSLLNHLEGYSGDLVVDWLITASALTNGRVYILPIFDNNNFETFSEEKLLQCGYSAKQTSLDRRGVVHLPFNSWYGSYTRNKYPSLAFYFPDGVCGPVGETVHITVNIARVLNLLGVGHRLFKELSLEGQGPNLYSYYLHYLHCGNVQDAWLNKGGLWCVPVSPLNLAAHHLVGDKIKFNTDFVTKTRNWLHSAAASSAYWRGSLTYQLRVTFDKRSSANRKLVAFYTTHNQGLFGYTRACVGNTGISSTIGDTFSVDITIPFMKPTMWLQTYRVKFDYSTSTNGCVYFQLPTKGATSVQLWVRANHDLNCTRFRLNSTSLT</sequence>
<dbReference type="InterPro" id="IPR056476">
    <property type="entry name" value="Vp24_capsid"/>
</dbReference>
<dbReference type="Pfam" id="PF23370">
    <property type="entry name" value="Vp20_capsid"/>
    <property type="match status" value="1"/>
</dbReference>
<dbReference type="Pfam" id="PF23371">
    <property type="entry name" value="Vp24_capsid"/>
    <property type="match status" value="1"/>
</dbReference>
<dbReference type="InterPro" id="IPR029053">
    <property type="entry name" value="Viral_coat"/>
</dbReference>
<feature type="domain" description="Capsid protein Vp25" evidence="4">
    <location>
        <begin position="376"/>
        <end position="589"/>
    </location>
</feature>